<evidence type="ECO:0000256" key="17">
    <source>
        <dbReference type="SAM" id="MobiDB-lite"/>
    </source>
</evidence>
<evidence type="ECO:0000256" key="12">
    <source>
        <dbReference type="ARBA" id="ARBA00023027"/>
    </source>
</evidence>
<keyword evidence="7 16" id="KW-0662">Pyridine nucleotide biosynthesis</keyword>
<comment type="pathway">
    <text evidence="3 16">Cofactor biosynthesis; NAD(+) biosynthesis; NAD(+) from nicotinamide D-ribonucleotide: step 1/1.</text>
</comment>
<keyword evidence="8 16" id="KW-0808">Transferase</keyword>
<dbReference type="Proteomes" id="UP000079169">
    <property type="component" value="Unplaced"/>
</dbReference>
<evidence type="ECO:0000313" key="19">
    <source>
        <dbReference type="Proteomes" id="UP000079169"/>
    </source>
</evidence>
<dbReference type="EC" id="2.7.7.1" evidence="16"/>
<dbReference type="GO" id="GO:0005524">
    <property type="term" value="F:ATP binding"/>
    <property type="evidence" value="ECO:0007669"/>
    <property type="project" value="UniProtKB-KW"/>
</dbReference>
<evidence type="ECO:0000259" key="18">
    <source>
        <dbReference type="Pfam" id="PF01467"/>
    </source>
</evidence>
<dbReference type="Gene3D" id="3.40.50.620">
    <property type="entry name" value="HUPs"/>
    <property type="match status" value="1"/>
</dbReference>
<dbReference type="CDD" id="cd09286">
    <property type="entry name" value="NMNAT_Eukarya"/>
    <property type="match status" value="1"/>
</dbReference>
<protein>
    <recommendedName>
        <fullName evidence="16">Nicotinamide-nucleotide adenylyltransferase</fullName>
        <ecNumber evidence="16">2.7.7.1</ecNumber>
        <ecNumber evidence="16">2.7.7.18</ecNumber>
    </recommendedName>
</protein>
<comment type="function">
    <text evidence="15">Catalyzes the formation of NAD(+) from nicotinamide mononucleotide (NMN) and ATP. Can also use the deamidated form; nicotinic acid mononucleotide (NaMN) as substrate with the same efficiency. Can use triazofurin monophosphate (TrMP) as substrate. Can also use GTP and ITP as nucleotide donors. Also catalyzes the reverse reaction, i.e. the pyrophosphorolytic cleavage of NAD(+). For the pyrophosphorolytic activity, can use NAD(+), NADH, NaAD, nicotinic acid adenine dinucleotide phosphate (NHD), nicotinamide guanine dinucleotide (NGD) as substrates. Fails to cleave phosphorylated dinucleotides NADP(+), NADPH and NaADP(+). Protects against axonal degeneration following injury. May be involved in the maintenance of axonal integrity. Also functions as a stress-response chaperone protein that prevents toxic aggregation of proteins; this function may be independent of its NAD(+) synthesis activity.</text>
</comment>
<feature type="region of interest" description="Disordered" evidence="17">
    <location>
        <begin position="267"/>
        <end position="314"/>
    </location>
</feature>
<feature type="compositionally biased region" description="Polar residues" evidence="17">
    <location>
        <begin position="293"/>
        <end position="305"/>
    </location>
</feature>
<keyword evidence="10 16" id="KW-0547">Nucleotide-binding</keyword>
<dbReference type="OMA" id="HFDYELN"/>
<dbReference type="GO" id="GO:0009435">
    <property type="term" value="P:NAD+ biosynthetic process"/>
    <property type="evidence" value="ECO:0007669"/>
    <property type="project" value="UniProtKB-UniPathway"/>
</dbReference>
<name>A0A1S3DKH5_DIACI</name>
<evidence type="ECO:0000256" key="14">
    <source>
        <dbReference type="ARBA" id="ARBA00048721"/>
    </source>
</evidence>
<evidence type="ECO:0000256" key="10">
    <source>
        <dbReference type="ARBA" id="ARBA00022741"/>
    </source>
</evidence>
<keyword evidence="12 16" id="KW-0520">NAD</keyword>
<comment type="pathway">
    <text evidence="4">Cofactor biosynthesis; NAD(+) biosynthesis; deamido-NAD(+) from nicotinate D-ribonucleotide: step 1/1.</text>
</comment>
<evidence type="ECO:0000256" key="1">
    <source>
        <dbReference type="ARBA" id="ARBA00001946"/>
    </source>
</evidence>
<evidence type="ECO:0000256" key="11">
    <source>
        <dbReference type="ARBA" id="ARBA00022840"/>
    </source>
</evidence>
<dbReference type="InterPro" id="IPR004821">
    <property type="entry name" value="Cyt_trans-like"/>
</dbReference>
<evidence type="ECO:0000256" key="15">
    <source>
        <dbReference type="ARBA" id="ARBA00093425"/>
    </source>
</evidence>
<proteinExistence type="inferred from homology"/>
<dbReference type="PANTHER" id="PTHR12039:SF0">
    <property type="entry name" value="NICOTINAMIDE-NUCLEOTIDE ADENYLYLTRANSFERASE"/>
    <property type="match status" value="1"/>
</dbReference>
<keyword evidence="9 16" id="KW-0548">Nucleotidyltransferase</keyword>
<dbReference type="InterPro" id="IPR005248">
    <property type="entry name" value="NadD/NMNAT"/>
</dbReference>
<evidence type="ECO:0000256" key="13">
    <source>
        <dbReference type="ARBA" id="ARBA00023128"/>
    </source>
</evidence>
<dbReference type="InterPro" id="IPR014729">
    <property type="entry name" value="Rossmann-like_a/b/a_fold"/>
</dbReference>
<dbReference type="InterPro" id="IPR051182">
    <property type="entry name" value="Euk_NMN_adenylyltrnsfrase"/>
</dbReference>
<dbReference type="FunFam" id="3.40.50.620:FF:000221">
    <property type="entry name" value="Nicotinamide/nicotinic acid mononucleotide adenylyltransferase 3"/>
    <property type="match status" value="1"/>
</dbReference>
<comment type="catalytic activity">
    <reaction evidence="14 16">
        <text>nicotinate beta-D-ribonucleotide + ATP + H(+) = deamido-NAD(+) + diphosphate</text>
        <dbReference type="Rhea" id="RHEA:22860"/>
        <dbReference type="ChEBI" id="CHEBI:15378"/>
        <dbReference type="ChEBI" id="CHEBI:30616"/>
        <dbReference type="ChEBI" id="CHEBI:33019"/>
        <dbReference type="ChEBI" id="CHEBI:57502"/>
        <dbReference type="ChEBI" id="CHEBI:58437"/>
        <dbReference type="EC" id="2.7.7.18"/>
    </reaction>
</comment>
<evidence type="ECO:0000256" key="4">
    <source>
        <dbReference type="ARBA" id="ARBA00005019"/>
    </source>
</evidence>
<evidence type="ECO:0000256" key="2">
    <source>
        <dbReference type="ARBA" id="ARBA00004173"/>
    </source>
</evidence>
<sequence length="343" mass="38922">MSSAAIKTVLFVCGSYNPPTNMHLRMFELARDHLFKLGHTVCGGIMSPVHDKYGKKDLVSSKHRCEMVRLALEDSTWIKLSEWEAQQSEWTRTRVSLDHHEDELNQQLDAQCTNKTDVKRARHDQHNGSPRRKIQVMFLCGVDVLESMAVPNLWSADDINHIAGHHGIVVITRGDTNPAKFIYQHDILSKHMNKIIIVNEWIKNEISSTYLRRALRRGDSIKYLINDKVEQYIYQHGLYSVVESPHLEVSPILDLLSNLNNNFLPNGSPETHVNAPRDTCAQPASMHAHSKQQRALSRSNSSRGTLKSKSKVRATASGDKYDRVEFVIQDGVINVISDKEAQV</sequence>
<evidence type="ECO:0000256" key="6">
    <source>
        <dbReference type="ARBA" id="ARBA00011881"/>
    </source>
</evidence>
<dbReference type="STRING" id="121845.A0A1S3DKH5"/>
<feature type="domain" description="Cytidyltransferase-like" evidence="18">
    <location>
        <begin position="12"/>
        <end position="213"/>
    </location>
</feature>
<dbReference type="PaxDb" id="121845-A0A1S3DKH5"/>
<comment type="similarity">
    <text evidence="5 16">Belongs to the eukaryotic NMN adenylyltransferase family.</text>
</comment>
<evidence type="ECO:0000256" key="5">
    <source>
        <dbReference type="ARBA" id="ARBA00007064"/>
    </source>
</evidence>
<dbReference type="SUPFAM" id="SSF52374">
    <property type="entry name" value="Nucleotidylyl transferase"/>
    <property type="match status" value="1"/>
</dbReference>
<dbReference type="GO" id="GO:0000309">
    <property type="term" value="F:nicotinamide-nucleotide adenylyltransferase activity"/>
    <property type="evidence" value="ECO:0007669"/>
    <property type="project" value="UniProtKB-EC"/>
</dbReference>
<evidence type="ECO:0000256" key="8">
    <source>
        <dbReference type="ARBA" id="ARBA00022679"/>
    </source>
</evidence>
<dbReference type="InterPro" id="IPR045094">
    <property type="entry name" value="NMNAT_euk"/>
</dbReference>
<dbReference type="RefSeq" id="XP_008482870.1">
    <property type="nucleotide sequence ID" value="XM_008484648.3"/>
</dbReference>
<keyword evidence="11 16" id="KW-0067">ATP-binding</keyword>
<accession>A0A1S3DKH5</accession>
<reference evidence="20" key="1">
    <citation type="submission" date="2025-08" db="UniProtKB">
        <authorList>
            <consortium name="RefSeq"/>
        </authorList>
    </citation>
    <scope>IDENTIFICATION</scope>
</reference>
<keyword evidence="19" id="KW-1185">Reference proteome</keyword>
<dbReference type="GeneID" id="103519561"/>
<comment type="catalytic activity">
    <reaction evidence="16">
        <text>beta-nicotinamide D-ribonucleotide + ATP + H(+) = diphosphate + NAD(+)</text>
        <dbReference type="Rhea" id="RHEA:21360"/>
        <dbReference type="ChEBI" id="CHEBI:14649"/>
        <dbReference type="ChEBI" id="CHEBI:15378"/>
        <dbReference type="ChEBI" id="CHEBI:30616"/>
        <dbReference type="ChEBI" id="CHEBI:33019"/>
        <dbReference type="ChEBI" id="CHEBI:57540"/>
        <dbReference type="EC" id="2.7.7.1"/>
    </reaction>
</comment>
<dbReference type="GO" id="GO:0005759">
    <property type="term" value="C:mitochondrial matrix"/>
    <property type="evidence" value="ECO:0007669"/>
    <property type="project" value="UniProtKB-ARBA"/>
</dbReference>
<dbReference type="PANTHER" id="PTHR12039">
    <property type="entry name" value="NICOTINAMIDE MONONUCLEOTIDE ADENYLYLTRANSFERASE"/>
    <property type="match status" value="1"/>
</dbReference>
<dbReference type="AlphaFoldDB" id="A0A1S3DKH5"/>
<evidence type="ECO:0000256" key="3">
    <source>
        <dbReference type="ARBA" id="ARBA00004658"/>
    </source>
</evidence>
<dbReference type="UniPathway" id="UPA00253">
    <property type="reaction ID" value="UER00332"/>
</dbReference>
<comment type="subcellular location">
    <subcellularLocation>
        <location evidence="2">Mitochondrion</location>
    </subcellularLocation>
</comment>
<gene>
    <name evidence="20" type="primary">LOC103519561</name>
</gene>
<dbReference type="NCBIfam" id="TIGR00482">
    <property type="entry name" value="nicotinate (nicotinamide) nucleotide adenylyltransferase"/>
    <property type="match status" value="1"/>
</dbReference>
<organism evidence="19 20">
    <name type="scientific">Diaphorina citri</name>
    <name type="common">Asian citrus psyllid</name>
    <dbReference type="NCBI Taxonomy" id="121845"/>
    <lineage>
        <taxon>Eukaryota</taxon>
        <taxon>Metazoa</taxon>
        <taxon>Ecdysozoa</taxon>
        <taxon>Arthropoda</taxon>
        <taxon>Hexapoda</taxon>
        <taxon>Insecta</taxon>
        <taxon>Pterygota</taxon>
        <taxon>Neoptera</taxon>
        <taxon>Paraneoptera</taxon>
        <taxon>Hemiptera</taxon>
        <taxon>Sternorrhyncha</taxon>
        <taxon>Psylloidea</taxon>
        <taxon>Psyllidae</taxon>
        <taxon>Diaphorininae</taxon>
        <taxon>Diaphorina</taxon>
    </lineage>
</organism>
<evidence type="ECO:0000256" key="9">
    <source>
        <dbReference type="ARBA" id="ARBA00022695"/>
    </source>
</evidence>
<evidence type="ECO:0000256" key="16">
    <source>
        <dbReference type="RuleBase" id="RU362021"/>
    </source>
</evidence>
<keyword evidence="13" id="KW-0496">Mitochondrion</keyword>
<comment type="subunit">
    <text evidence="6">Homotetramer.</text>
</comment>
<evidence type="ECO:0000256" key="7">
    <source>
        <dbReference type="ARBA" id="ARBA00022642"/>
    </source>
</evidence>
<dbReference type="GO" id="GO:0004515">
    <property type="term" value="F:nicotinate-nucleotide adenylyltransferase activity"/>
    <property type="evidence" value="ECO:0007669"/>
    <property type="project" value="UniProtKB-EC"/>
</dbReference>
<dbReference type="EC" id="2.7.7.18" evidence="16"/>
<dbReference type="Pfam" id="PF01467">
    <property type="entry name" value="CTP_transf_like"/>
    <property type="match status" value="1"/>
</dbReference>
<comment type="cofactor">
    <cofactor evidence="1">
        <name>Mg(2+)</name>
        <dbReference type="ChEBI" id="CHEBI:18420"/>
    </cofactor>
</comment>
<dbReference type="KEGG" id="dci:103519561"/>
<evidence type="ECO:0000313" key="20">
    <source>
        <dbReference type="RefSeq" id="XP_008482870.1"/>
    </source>
</evidence>
<dbReference type="CTD" id="42987"/>